<protein>
    <submittedName>
        <fullName evidence="2 4">Uncharacterized protein</fullName>
    </submittedName>
</protein>
<keyword evidence="1" id="KW-0732">Signal</keyword>
<reference evidence="4" key="1">
    <citation type="submission" date="2017-02" db="UniProtKB">
        <authorList>
            <consortium name="WormBaseParasite"/>
        </authorList>
    </citation>
    <scope>IDENTIFICATION</scope>
</reference>
<dbReference type="WBParaSite" id="EVEC_0000306301-mRNA-1">
    <property type="protein sequence ID" value="EVEC_0000306301-mRNA-1"/>
    <property type="gene ID" value="EVEC_0000306301"/>
</dbReference>
<evidence type="ECO:0000313" key="2">
    <source>
        <dbReference type="EMBL" id="VDD87628.1"/>
    </source>
</evidence>
<dbReference type="Proteomes" id="UP000274131">
    <property type="component" value="Unassembled WGS sequence"/>
</dbReference>
<evidence type="ECO:0000313" key="3">
    <source>
        <dbReference type="Proteomes" id="UP000274131"/>
    </source>
</evidence>
<proteinExistence type="predicted"/>
<sequence length="188" mass="19713">MCKIYQFLLLLTCLTTVVKTQSLIPQIVSPSQNLPTSNSLLGNSGNILPTVILPYWMGTAENWSPYNTGLLNSGSALGINGLNGLNNGICPPGCLRCAVCFPRNSGACGSQCMGCSNCANQFMPNNLPNMFPSINNLNFGLLGGSQGLVPVVQGTGSFSPINQASVPYCTPNCGASCNNCIPTGYQCY</sequence>
<reference evidence="2 3" key="2">
    <citation type="submission" date="2018-10" db="EMBL/GenBank/DDBJ databases">
        <authorList>
            <consortium name="Pathogen Informatics"/>
        </authorList>
    </citation>
    <scope>NUCLEOTIDE SEQUENCE [LARGE SCALE GENOMIC DNA]</scope>
</reference>
<feature type="signal peptide" evidence="1">
    <location>
        <begin position="1"/>
        <end position="20"/>
    </location>
</feature>
<organism evidence="4">
    <name type="scientific">Enterobius vermicularis</name>
    <name type="common">Human pinworm</name>
    <dbReference type="NCBI Taxonomy" id="51028"/>
    <lineage>
        <taxon>Eukaryota</taxon>
        <taxon>Metazoa</taxon>
        <taxon>Ecdysozoa</taxon>
        <taxon>Nematoda</taxon>
        <taxon>Chromadorea</taxon>
        <taxon>Rhabditida</taxon>
        <taxon>Spirurina</taxon>
        <taxon>Oxyuridomorpha</taxon>
        <taxon>Oxyuroidea</taxon>
        <taxon>Oxyuridae</taxon>
        <taxon>Enterobius</taxon>
    </lineage>
</organism>
<keyword evidence="3" id="KW-1185">Reference proteome</keyword>
<evidence type="ECO:0000256" key="1">
    <source>
        <dbReference type="SAM" id="SignalP"/>
    </source>
</evidence>
<evidence type="ECO:0000313" key="4">
    <source>
        <dbReference type="WBParaSite" id="EVEC_0000306301-mRNA-1"/>
    </source>
</evidence>
<name>A0A0N4UZK6_ENTVE</name>
<dbReference type="EMBL" id="UXUI01007447">
    <property type="protein sequence ID" value="VDD87628.1"/>
    <property type="molecule type" value="Genomic_DNA"/>
</dbReference>
<accession>A0A0N4UZK6</accession>
<gene>
    <name evidence="2" type="ORF">EVEC_LOCUS2771</name>
</gene>
<feature type="chain" id="PRO_5043122556" evidence="1">
    <location>
        <begin position="21"/>
        <end position="188"/>
    </location>
</feature>
<dbReference type="AlphaFoldDB" id="A0A0N4UZK6"/>